<proteinExistence type="predicted"/>
<dbReference type="PROSITE" id="PS50234">
    <property type="entry name" value="VWFA"/>
    <property type="match status" value="1"/>
</dbReference>
<dbReference type="SUPFAM" id="SSF53300">
    <property type="entry name" value="vWA-like"/>
    <property type="match status" value="1"/>
</dbReference>
<dbReference type="EMBL" id="ONZF01000003">
    <property type="protein sequence ID" value="SPJ23980.1"/>
    <property type="molecule type" value="Genomic_DNA"/>
</dbReference>
<evidence type="ECO:0000259" key="2">
    <source>
        <dbReference type="PROSITE" id="PS50234"/>
    </source>
</evidence>
<organism evidence="3 4">
    <name type="scientific">Palleronia abyssalis</name>
    <dbReference type="NCBI Taxonomy" id="1501240"/>
    <lineage>
        <taxon>Bacteria</taxon>
        <taxon>Pseudomonadati</taxon>
        <taxon>Pseudomonadota</taxon>
        <taxon>Alphaproteobacteria</taxon>
        <taxon>Rhodobacterales</taxon>
        <taxon>Roseobacteraceae</taxon>
        <taxon>Palleronia</taxon>
    </lineage>
</organism>
<protein>
    <recommendedName>
        <fullName evidence="2">VWFA domain-containing protein</fullName>
    </recommendedName>
</protein>
<gene>
    <name evidence="3" type="ORF">PAA8504_01802</name>
</gene>
<dbReference type="RefSeq" id="WP_108893833.1">
    <property type="nucleotide sequence ID" value="NZ_ONZF01000003.1"/>
</dbReference>
<dbReference type="Proteomes" id="UP000244912">
    <property type="component" value="Unassembled WGS sequence"/>
</dbReference>
<dbReference type="Pfam" id="PF13400">
    <property type="entry name" value="Tad"/>
    <property type="match status" value="1"/>
</dbReference>
<name>A0A2R8BV15_9RHOB</name>
<sequence length="533" mass="58846">MEHRDRDMTEVQVGKLIARFGRSEDGSFVLFALYLFLAMILVGGLAVDILRHDYARTRLQNTIDSATLAAADLNQTLDPTAVVNDYFDKAGVADALDSVEVSETINSRTVRAVAKATIPTWFISAVGVDDLGLTSGGTAREAIQDVEISLVLDVSGSMTRDSKLTHLKTAANKFIDAMLKDGDTNRRVSISIIPYSSQVQADPRLLSQMTVTNRHGYSNCLDFGAGDFQTPAIDPSTSIVQTAHFDGVTSGMMMDESWAPCRTDSDMAPLYLQDDKSKLKDKINDLRGAGNTSVEIGLKWGMGLLDPTMRTALVNSGAADSNFSERPYDYGRAQTIKVLIVMTDGQNTTQYMLDPALYPNVESDVYVGYFGDNWRITIRDIEDGNRDRDGYYNEPYYVPGGDYWRSDPGNWARALTWPEVWANLSVRWHAWSGRADQHYYDSTKSAVYDAWYTDVVKSIGASEKNNRMADMCDTIKANGVVVYSIAFNISEANSTLLKDCASSGNNYFNVTGSQITYAFSAIATTINQLQLIE</sequence>
<keyword evidence="4" id="KW-1185">Reference proteome</keyword>
<feature type="transmembrane region" description="Helical" evidence="1">
    <location>
        <begin position="28"/>
        <end position="50"/>
    </location>
</feature>
<dbReference type="AlphaFoldDB" id="A0A2R8BV15"/>
<accession>A0A2R8BV15</accession>
<evidence type="ECO:0000256" key="1">
    <source>
        <dbReference type="SAM" id="Phobius"/>
    </source>
</evidence>
<dbReference type="InterPro" id="IPR028087">
    <property type="entry name" value="Tad_N"/>
</dbReference>
<evidence type="ECO:0000313" key="4">
    <source>
        <dbReference type="Proteomes" id="UP000244912"/>
    </source>
</evidence>
<keyword evidence="1" id="KW-1133">Transmembrane helix</keyword>
<feature type="domain" description="VWFA" evidence="2">
    <location>
        <begin position="147"/>
        <end position="348"/>
    </location>
</feature>
<dbReference type="InterPro" id="IPR002035">
    <property type="entry name" value="VWF_A"/>
</dbReference>
<dbReference type="InterPro" id="IPR036465">
    <property type="entry name" value="vWFA_dom_sf"/>
</dbReference>
<keyword evidence="1" id="KW-0472">Membrane</keyword>
<keyword evidence="1" id="KW-0812">Transmembrane</keyword>
<evidence type="ECO:0000313" key="3">
    <source>
        <dbReference type="EMBL" id="SPJ23980.1"/>
    </source>
</evidence>
<reference evidence="3 4" key="1">
    <citation type="submission" date="2018-03" db="EMBL/GenBank/DDBJ databases">
        <authorList>
            <person name="Keele B.F."/>
        </authorList>
    </citation>
    <scope>NUCLEOTIDE SEQUENCE [LARGE SCALE GENOMIC DNA]</scope>
    <source>
        <strain evidence="3 4">CECT 8504</strain>
    </source>
</reference>
<dbReference type="OrthoDB" id="7522752at2"/>
<dbReference type="Gene3D" id="3.40.50.410">
    <property type="entry name" value="von Willebrand factor, type A domain"/>
    <property type="match status" value="1"/>
</dbReference>